<dbReference type="InterPro" id="IPR013325">
    <property type="entry name" value="RNA_pol_sigma_r2"/>
</dbReference>
<dbReference type="SUPFAM" id="SSF88659">
    <property type="entry name" value="Sigma3 and sigma4 domains of RNA polymerase sigma factors"/>
    <property type="match status" value="1"/>
</dbReference>
<evidence type="ECO:0000256" key="4">
    <source>
        <dbReference type="ARBA" id="ARBA00023163"/>
    </source>
</evidence>
<dbReference type="InterPro" id="IPR013324">
    <property type="entry name" value="RNA_pol_sigma_r3/r4-like"/>
</dbReference>
<dbReference type="OrthoDB" id="9794372at2"/>
<evidence type="ECO:0000256" key="1">
    <source>
        <dbReference type="ARBA" id="ARBA00010641"/>
    </source>
</evidence>
<dbReference type="Pfam" id="PF04542">
    <property type="entry name" value="Sigma70_r2"/>
    <property type="match status" value="1"/>
</dbReference>
<sequence length="169" mass="19269">MTKDKVFEAYLKHRAALIDYAGRISDGTVDAEDIVQEAWAKADGLRQRGGSSIDQPLFYFYRIVRNLVITGYRRAVKFEDQSVTAESLYDTLADDRPSPEVEIAGREQIERLQAAMNELPERTRIALEMYKLGGCKLVEIAGFFDMTVPAVHAMIVRGLRHCRRRLDED</sequence>
<comment type="similarity">
    <text evidence="1">Belongs to the sigma-70 factor family. ECF subfamily.</text>
</comment>
<protein>
    <submittedName>
        <fullName evidence="7">Sigma-70 family RNA polymerase sigma factor</fullName>
    </submittedName>
</protein>
<accession>A0A5C1YL90</accession>
<dbReference type="Gene3D" id="1.10.10.10">
    <property type="entry name" value="Winged helix-like DNA-binding domain superfamily/Winged helix DNA-binding domain"/>
    <property type="match status" value="1"/>
</dbReference>
<dbReference type="Proteomes" id="UP000324536">
    <property type="component" value="Chromosome"/>
</dbReference>
<feature type="domain" description="RNA polymerase sigma-70 region 2" evidence="5">
    <location>
        <begin position="10"/>
        <end position="75"/>
    </location>
</feature>
<name>A0A5C1YL90_9PROT</name>
<evidence type="ECO:0000256" key="3">
    <source>
        <dbReference type="ARBA" id="ARBA00023082"/>
    </source>
</evidence>
<keyword evidence="8" id="KW-1185">Reference proteome</keyword>
<evidence type="ECO:0000259" key="6">
    <source>
        <dbReference type="Pfam" id="PF08281"/>
    </source>
</evidence>
<proteinExistence type="inferred from homology"/>
<reference evidence="7 8" key="1">
    <citation type="submission" date="2019-09" db="EMBL/GenBank/DDBJ databases">
        <title>Genome sequencing of strain KACC 21233.</title>
        <authorList>
            <person name="Heo J."/>
            <person name="Kim S.-J."/>
            <person name="Kim J.-S."/>
            <person name="Hong S.-B."/>
            <person name="Kwon S.-W."/>
        </authorList>
    </citation>
    <scope>NUCLEOTIDE SEQUENCE [LARGE SCALE GENOMIC DNA]</scope>
    <source>
        <strain evidence="7 8">KACC 21233</strain>
    </source>
</reference>
<evidence type="ECO:0000313" key="7">
    <source>
        <dbReference type="EMBL" id="QEO17054.1"/>
    </source>
</evidence>
<dbReference type="Gene3D" id="1.10.1740.10">
    <property type="match status" value="1"/>
</dbReference>
<dbReference type="InterPro" id="IPR007627">
    <property type="entry name" value="RNA_pol_sigma70_r2"/>
</dbReference>
<evidence type="ECO:0000259" key="5">
    <source>
        <dbReference type="Pfam" id="PF04542"/>
    </source>
</evidence>
<dbReference type="GO" id="GO:0006352">
    <property type="term" value="P:DNA-templated transcription initiation"/>
    <property type="evidence" value="ECO:0007669"/>
    <property type="project" value="InterPro"/>
</dbReference>
<dbReference type="Pfam" id="PF08281">
    <property type="entry name" value="Sigma70_r4_2"/>
    <property type="match status" value="1"/>
</dbReference>
<dbReference type="GO" id="GO:0003677">
    <property type="term" value="F:DNA binding"/>
    <property type="evidence" value="ECO:0007669"/>
    <property type="project" value="InterPro"/>
</dbReference>
<dbReference type="PANTHER" id="PTHR43133:SF63">
    <property type="entry name" value="RNA POLYMERASE SIGMA FACTOR FECI-RELATED"/>
    <property type="match status" value="1"/>
</dbReference>
<gene>
    <name evidence="7" type="ORF">FLP30_04280</name>
</gene>
<dbReference type="RefSeq" id="WP_149278733.1">
    <property type="nucleotide sequence ID" value="NZ_CP043506.1"/>
</dbReference>
<dbReference type="InterPro" id="IPR036388">
    <property type="entry name" value="WH-like_DNA-bd_sf"/>
</dbReference>
<dbReference type="PANTHER" id="PTHR43133">
    <property type="entry name" value="RNA POLYMERASE ECF-TYPE SIGMA FACTO"/>
    <property type="match status" value="1"/>
</dbReference>
<organism evidence="7 8">
    <name type="scientific">Acetobacter vaccinii</name>
    <dbReference type="NCBI Taxonomy" id="2592655"/>
    <lineage>
        <taxon>Bacteria</taxon>
        <taxon>Pseudomonadati</taxon>
        <taxon>Pseudomonadota</taxon>
        <taxon>Alphaproteobacteria</taxon>
        <taxon>Acetobacterales</taxon>
        <taxon>Acetobacteraceae</taxon>
        <taxon>Acetobacter</taxon>
    </lineage>
</organism>
<dbReference type="AlphaFoldDB" id="A0A5C1YL90"/>
<dbReference type="KEGG" id="acek:FLP30_04280"/>
<dbReference type="NCBIfam" id="TIGR02937">
    <property type="entry name" value="sigma70-ECF"/>
    <property type="match status" value="1"/>
</dbReference>
<evidence type="ECO:0000256" key="2">
    <source>
        <dbReference type="ARBA" id="ARBA00023015"/>
    </source>
</evidence>
<keyword evidence="3" id="KW-0731">Sigma factor</keyword>
<evidence type="ECO:0000313" key="8">
    <source>
        <dbReference type="Proteomes" id="UP000324536"/>
    </source>
</evidence>
<dbReference type="SUPFAM" id="SSF88946">
    <property type="entry name" value="Sigma2 domain of RNA polymerase sigma factors"/>
    <property type="match status" value="1"/>
</dbReference>
<dbReference type="InterPro" id="IPR039425">
    <property type="entry name" value="RNA_pol_sigma-70-like"/>
</dbReference>
<dbReference type="GO" id="GO:0016987">
    <property type="term" value="F:sigma factor activity"/>
    <property type="evidence" value="ECO:0007669"/>
    <property type="project" value="UniProtKB-KW"/>
</dbReference>
<feature type="domain" description="RNA polymerase sigma factor 70 region 4 type 2" evidence="6">
    <location>
        <begin position="110"/>
        <end position="162"/>
    </location>
</feature>
<dbReference type="EMBL" id="CP043506">
    <property type="protein sequence ID" value="QEO17054.1"/>
    <property type="molecule type" value="Genomic_DNA"/>
</dbReference>
<keyword evidence="2" id="KW-0805">Transcription regulation</keyword>
<keyword evidence="4" id="KW-0804">Transcription</keyword>
<dbReference type="InterPro" id="IPR013249">
    <property type="entry name" value="RNA_pol_sigma70_r4_t2"/>
</dbReference>
<dbReference type="InterPro" id="IPR014284">
    <property type="entry name" value="RNA_pol_sigma-70_dom"/>
</dbReference>